<protein>
    <recommendedName>
        <fullName evidence="7">Fungal N-terminal domain-containing protein</fullName>
    </recommendedName>
</protein>
<sequence>MSGLELAASLAGLVSLGLECCKGITEYCSSYQGAQKDVELLHEDTSTLMRTLLSLESAMQDSTLRSELEESVTDIFSACRERVTNLSQELRKFVEPSKGQSKRKTMSMRVRVLYPFQEKGLQKLRDDISRINEILQQATGSVLIRQNNKINVTMDRVPKSLNSGRVPPVQYYGFPEAPDEARQFYVLRLSTISSAIRSKDHNRLLRSLIQQLAAQTSTGSVPAPLKSLYSRSQNGTKPPMTHDLTNTLRSLVQTFSPCYLVADAFDECKEKQAFLKLVNAIIGQWKIPQVHLLVTSRTELSSELPNRSWKGFTMSMDESNNRDVKTYIETTLESSDEPLNHWDSEQRKNIARSLIARANGNFRWVACQLEALRGCFTRKELEKALETLPATLEETYERTLAAIEESRRSSICHILRFLCFSARPMRLDEMSEVLAIDFEARPRPQYHPEHRLEVHVARYFN</sequence>
<keyword evidence="2" id="KW-0732">Signal</keyword>
<feature type="signal peptide" evidence="2">
    <location>
        <begin position="1"/>
        <end position="23"/>
    </location>
</feature>
<dbReference type="PANTHER" id="PTHR10039">
    <property type="entry name" value="AMELOGENIN"/>
    <property type="match status" value="1"/>
</dbReference>
<evidence type="ECO:0000259" key="4">
    <source>
        <dbReference type="Pfam" id="PF24883"/>
    </source>
</evidence>
<dbReference type="InterPro" id="IPR056884">
    <property type="entry name" value="NPHP3-like_N"/>
</dbReference>
<feature type="domain" description="Nephrocystin 3-like N-terminal" evidence="4">
    <location>
        <begin position="198"/>
        <end position="297"/>
    </location>
</feature>
<feature type="chain" id="PRO_5019394664" description="Fungal N-terminal domain-containing protein" evidence="2">
    <location>
        <begin position="24"/>
        <end position="461"/>
    </location>
</feature>
<evidence type="ECO:0000256" key="1">
    <source>
        <dbReference type="ARBA" id="ARBA00022737"/>
    </source>
</evidence>
<dbReference type="RefSeq" id="XP_067491931.1">
    <property type="nucleotide sequence ID" value="XM_067633798.1"/>
</dbReference>
<dbReference type="Proteomes" id="UP000283090">
    <property type="component" value="Unassembled WGS sequence"/>
</dbReference>
<evidence type="ECO:0000313" key="6">
    <source>
        <dbReference type="Proteomes" id="UP000283090"/>
    </source>
</evidence>
<dbReference type="AlphaFoldDB" id="A0A437A5S8"/>
<reference evidence="5 6" key="1">
    <citation type="submission" date="2019-01" db="EMBL/GenBank/DDBJ databases">
        <title>Intercellular communication is required for trap formation in the nematode-trapping fungus Duddingtonia flagrans.</title>
        <authorList>
            <person name="Youssar L."/>
            <person name="Wernet V."/>
            <person name="Hensel N."/>
            <person name="Hildebrandt H.-G."/>
            <person name="Fischer R."/>
        </authorList>
    </citation>
    <scope>NUCLEOTIDE SEQUENCE [LARGE SCALE GENOMIC DNA]</scope>
    <source>
        <strain evidence="5 6">CBS H-5679</strain>
    </source>
</reference>
<dbReference type="InterPro" id="IPR031348">
    <property type="entry name" value="PigL_N"/>
</dbReference>
<dbReference type="STRING" id="97331.A0A437A5S8"/>
<accession>A0A437A5S8</accession>
<comment type="caution">
    <text evidence="5">The sequence shown here is derived from an EMBL/GenBank/DDBJ whole genome shotgun (WGS) entry which is preliminary data.</text>
</comment>
<dbReference type="EMBL" id="SAEB01000006">
    <property type="protein sequence ID" value="RVD86387.1"/>
    <property type="molecule type" value="Genomic_DNA"/>
</dbReference>
<dbReference type="Pfam" id="PF24883">
    <property type="entry name" value="NPHP3_N"/>
    <property type="match status" value="1"/>
</dbReference>
<dbReference type="Pfam" id="PF17111">
    <property type="entry name" value="PigL_N"/>
    <property type="match status" value="1"/>
</dbReference>
<dbReference type="OrthoDB" id="195446at2759"/>
<feature type="domain" description="Azaphilone pigments biosynthesis cluster protein L N-terminal" evidence="3">
    <location>
        <begin position="4"/>
        <end position="144"/>
    </location>
</feature>
<proteinExistence type="predicted"/>
<gene>
    <name evidence="5" type="ORF">DFL_004666</name>
</gene>
<organism evidence="5 6">
    <name type="scientific">Arthrobotrys flagrans</name>
    <name type="common">Nematode-trapping fungus</name>
    <name type="synonym">Trichothecium flagrans</name>
    <dbReference type="NCBI Taxonomy" id="97331"/>
    <lineage>
        <taxon>Eukaryota</taxon>
        <taxon>Fungi</taxon>
        <taxon>Dikarya</taxon>
        <taxon>Ascomycota</taxon>
        <taxon>Pezizomycotina</taxon>
        <taxon>Orbiliomycetes</taxon>
        <taxon>Orbiliales</taxon>
        <taxon>Orbiliaceae</taxon>
        <taxon>Arthrobotrys</taxon>
    </lineage>
</organism>
<keyword evidence="6" id="KW-1185">Reference proteome</keyword>
<dbReference type="VEuPathDB" id="FungiDB:DFL_004666"/>
<evidence type="ECO:0000256" key="2">
    <source>
        <dbReference type="SAM" id="SignalP"/>
    </source>
</evidence>
<dbReference type="PANTHER" id="PTHR10039:SF16">
    <property type="entry name" value="GPI INOSITOL-DEACYLASE"/>
    <property type="match status" value="1"/>
</dbReference>
<evidence type="ECO:0000313" key="5">
    <source>
        <dbReference type="EMBL" id="RVD86387.1"/>
    </source>
</evidence>
<dbReference type="GeneID" id="93586977"/>
<name>A0A437A5S8_ARTFL</name>
<evidence type="ECO:0000259" key="3">
    <source>
        <dbReference type="Pfam" id="PF17111"/>
    </source>
</evidence>
<evidence type="ECO:0008006" key="7">
    <source>
        <dbReference type="Google" id="ProtNLM"/>
    </source>
</evidence>
<keyword evidence="1" id="KW-0677">Repeat</keyword>